<dbReference type="AlphaFoldDB" id="A0AAD2JYY8"/>
<gene>
    <name evidence="2" type="ORF">MYCIT1_LOCUS11126</name>
</gene>
<name>A0AAD2JYY8_9AGAR</name>
<comment type="caution">
    <text evidence="2">The sequence shown here is derived from an EMBL/GenBank/DDBJ whole genome shotgun (WGS) entry which is preliminary data.</text>
</comment>
<protein>
    <submittedName>
        <fullName evidence="2">Uncharacterized protein</fullName>
    </submittedName>
</protein>
<dbReference type="Proteomes" id="UP001295794">
    <property type="component" value="Unassembled WGS sequence"/>
</dbReference>
<evidence type="ECO:0000313" key="3">
    <source>
        <dbReference type="Proteomes" id="UP001295794"/>
    </source>
</evidence>
<feature type="compositionally biased region" description="Polar residues" evidence="1">
    <location>
        <begin position="48"/>
        <end position="72"/>
    </location>
</feature>
<feature type="region of interest" description="Disordered" evidence="1">
    <location>
        <begin position="46"/>
        <end position="79"/>
    </location>
</feature>
<accession>A0AAD2JYY8</accession>
<keyword evidence="3" id="KW-1185">Reference proteome</keyword>
<proteinExistence type="predicted"/>
<dbReference type="EMBL" id="CAVNYO010000137">
    <property type="protein sequence ID" value="CAK5268089.1"/>
    <property type="molecule type" value="Genomic_DNA"/>
</dbReference>
<organism evidence="2 3">
    <name type="scientific">Mycena citricolor</name>
    <dbReference type="NCBI Taxonomy" id="2018698"/>
    <lineage>
        <taxon>Eukaryota</taxon>
        <taxon>Fungi</taxon>
        <taxon>Dikarya</taxon>
        <taxon>Basidiomycota</taxon>
        <taxon>Agaricomycotina</taxon>
        <taxon>Agaricomycetes</taxon>
        <taxon>Agaricomycetidae</taxon>
        <taxon>Agaricales</taxon>
        <taxon>Marasmiineae</taxon>
        <taxon>Mycenaceae</taxon>
        <taxon>Mycena</taxon>
    </lineage>
</organism>
<sequence length="79" mass="8520">MDWLPSPSPSHSLPHSSCVASKSFTLKFRDRLTSRDLSLAAAGIPREITNSAQAKSVGSGNNNKNRKTQATQKIARHGC</sequence>
<evidence type="ECO:0000313" key="2">
    <source>
        <dbReference type="EMBL" id="CAK5268089.1"/>
    </source>
</evidence>
<reference evidence="2" key="1">
    <citation type="submission" date="2023-11" db="EMBL/GenBank/DDBJ databases">
        <authorList>
            <person name="De Vega J J."/>
            <person name="De Vega J J."/>
        </authorList>
    </citation>
    <scope>NUCLEOTIDE SEQUENCE</scope>
</reference>
<evidence type="ECO:0000256" key="1">
    <source>
        <dbReference type="SAM" id="MobiDB-lite"/>
    </source>
</evidence>